<evidence type="ECO:0000256" key="1">
    <source>
        <dbReference type="ARBA" id="ARBA00004651"/>
    </source>
</evidence>
<keyword evidence="7 8" id="KW-0472">Membrane</keyword>
<evidence type="ECO:0000256" key="3">
    <source>
        <dbReference type="ARBA" id="ARBA00022448"/>
    </source>
</evidence>
<dbReference type="InterPro" id="IPR004776">
    <property type="entry name" value="Mem_transp_PIN-like"/>
</dbReference>
<keyword evidence="4" id="KW-1003">Cell membrane</keyword>
<protein>
    <submittedName>
        <fullName evidence="9">Malonate transporter</fullName>
    </submittedName>
</protein>
<evidence type="ECO:0000256" key="5">
    <source>
        <dbReference type="ARBA" id="ARBA00022692"/>
    </source>
</evidence>
<dbReference type="Proteomes" id="UP000390335">
    <property type="component" value="Unassembled WGS sequence"/>
</dbReference>
<dbReference type="EMBL" id="BLAJ01000005">
    <property type="protein sequence ID" value="GES51657.1"/>
    <property type="molecule type" value="Genomic_DNA"/>
</dbReference>
<feature type="transmembrane region" description="Helical" evidence="8">
    <location>
        <begin position="74"/>
        <end position="96"/>
    </location>
</feature>
<evidence type="ECO:0000256" key="7">
    <source>
        <dbReference type="ARBA" id="ARBA00023136"/>
    </source>
</evidence>
<sequence>MEYARWLTPMADIVGLLLPFFGLILIGYVAARITKQPAEALGWLNTFIIYAALPALFFRLVSQTPIEQLTRIDFIATDIAATYSIFLLLFLIGHFLRRNSLADSTIQAFAGAYGNIGYMGPGLALLALGERAAVPVALIVCFENALHFIVAPALMALEGGDKRSPWRVAADIARKVLLHPFILSTALGFVVAALSLHQPIAFERFVNYLAQAAAPCALFAMGVTLALRPLKRVPVEIGYIVPAKLILHPLVVYVVLQAVGGFDPIWIEAAVLLAALPTATNVFVIGQQYGVWQERASATILITTACSVVTVSLVLYLIKSGTLPAQLFP</sequence>
<keyword evidence="3" id="KW-0813">Transport</keyword>
<feature type="transmembrane region" description="Helical" evidence="8">
    <location>
        <begin position="108"/>
        <end position="128"/>
    </location>
</feature>
<feature type="transmembrane region" description="Helical" evidence="8">
    <location>
        <begin position="239"/>
        <end position="259"/>
    </location>
</feature>
<feature type="transmembrane region" description="Helical" evidence="8">
    <location>
        <begin position="134"/>
        <end position="155"/>
    </location>
</feature>
<comment type="caution">
    <text evidence="9">The sequence shown here is derived from an EMBL/GenBank/DDBJ whole genome shotgun (WGS) entry which is preliminary data.</text>
</comment>
<organism evidence="9 10">
    <name type="scientific">Rhizobium dioscoreae</name>
    <dbReference type="NCBI Taxonomy" id="2653122"/>
    <lineage>
        <taxon>Bacteria</taxon>
        <taxon>Pseudomonadati</taxon>
        <taxon>Pseudomonadota</taxon>
        <taxon>Alphaproteobacteria</taxon>
        <taxon>Hyphomicrobiales</taxon>
        <taxon>Rhizobiaceae</taxon>
        <taxon>Rhizobium/Agrobacterium group</taxon>
        <taxon>Rhizobium</taxon>
    </lineage>
</organism>
<keyword evidence="5 8" id="KW-0812">Transmembrane</keyword>
<evidence type="ECO:0000313" key="10">
    <source>
        <dbReference type="Proteomes" id="UP000390335"/>
    </source>
</evidence>
<evidence type="ECO:0000256" key="4">
    <source>
        <dbReference type="ARBA" id="ARBA00022475"/>
    </source>
</evidence>
<feature type="transmembrane region" description="Helical" evidence="8">
    <location>
        <begin position="208"/>
        <end position="227"/>
    </location>
</feature>
<evidence type="ECO:0000256" key="8">
    <source>
        <dbReference type="SAM" id="Phobius"/>
    </source>
</evidence>
<name>A0ABQ0Z8F7_9HYPH</name>
<dbReference type="Gene3D" id="1.20.1530.20">
    <property type="match status" value="1"/>
</dbReference>
<dbReference type="InterPro" id="IPR038770">
    <property type="entry name" value="Na+/solute_symporter_sf"/>
</dbReference>
<feature type="transmembrane region" description="Helical" evidence="8">
    <location>
        <begin position="176"/>
        <end position="196"/>
    </location>
</feature>
<feature type="transmembrane region" description="Helical" evidence="8">
    <location>
        <begin position="43"/>
        <end position="62"/>
    </location>
</feature>
<dbReference type="PANTHER" id="PTHR36838:SF3">
    <property type="entry name" value="TRANSPORTER AUXIN EFFLUX CARRIER EC FAMILY"/>
    <property type="match status" value="1"/>
</dbReference>
<feature type="transmembrane region" description="Helical" evidence="8">
    <location>
        <begin position="298"/>
        <end position="318"/>
    </location>
</feature>
<reference evidence="9 10" key="1">
    <citation type="journal article" date="2020" name="Genome Biol. Evol.">
        <title>Rhizobium dioscoreae sp. nov., a plant growth-promoting bacterium isolated from yam (Dioscorea species).</title>
        <authorList>
            <person name="Ouyabe M."/>
            <person name="Tanaka N."/>
            <person name="Shiwa Y."/>
            <person name="Fujita N."/>
            <person name="Kikuno H."/>
            <person name="Babil P."/>
            <person name="Shiwachi H."/>
        </authorList>
    </citation>
    <scope>NUCLEOTIDE SEQUENCE [LARGE SCALE GENOMIC DNA]</scope>
    <source>
        <strain evidence="9 10">S-93</strain>
    </source>
</reference>
<proteinExistence type="inferred from homology"/>
<keyword evidence="6 8" id="KW-1133">Transmembrane helix</keyword>
<keyword evidence="10" id="KW-1185">Reference proteome</keyword>
<accession>A0ABQ0Z8F7</accession>
<comment type="similarity">
    <text evidence="2">Belongs to the auxin efflux carrier (TC 2.A.69) family.</text>
</comment>
<dbReference type="PANTHER" id="PTHR36838">
    <property type="entry name" value="AUXIN EFFLUX CARRIER FAMILY PROTEIN"/>
    <property type="match status" value="1"/>
</dbReference>
<evidence type="ECO:0000313" key="9">
    <source>
        <dbReference type="EMBL" id="GES51657.1"/>
    </source>
</evidence>
<feature type="transmembrane region" description="Helical" evidence="8">
    <location>
        <begin position="6"/>
        <end position="31"/>
    </location>
</feature>
<dbReference type="Pfam" id="PF03547">
    <property type="entry name" value="Mem_trans"/>
    <property type="match status" value="2"/>
</dbReference>
<comment type="subcellular location">
    <subcellularLocation>
        <location evidence="1">Cell membrane</location>
        <topology evidence="1">Multi-pass membrane protein</topology>
    </subcellularLocation>
</comment>
<feature type="transmembrane region" description="Helical" evidence="8">
    <location>
        <begin position="265"/>
        <end position="286"/>
    </location>
</feature>
<evidence type="ECO:0000256" key="6">
    <source>
        <dbReference type="ARBA" id="ARBA00022989"/>
    </source>
</evidence>
<gene>
    <name evidence="9" type="ORF">RsS93_42710</name>
</gene>
<evidence type="ECO:0000256" key="2">
    <source>
        <dbReference type="ARBA" id="ARBA00010145"/>
    </source>
</evidence>